<dbReference type="InterPro" id="IPR038790">
    <property type="entry name" value="Med9_plant"/>
</dbReference>
<evidence type="ECO:0000313" key="3">
    <source>
        <dbReference type="Proteomes" id="UP001180020"/>
    </source>
</evidence>
<proteinExistence type="predicted"/>
<evidence type="ECO:0000259" key="1">
    <source>
        <dbReference type="Pfam" id="PF13966"/>
    </source>
</evidence>
<dbReference type="Pfam" id="PF13966">
    <property type="entry name" value="zf-RVT"/>
    <property type="match status" value="1"/>
</dbReference>
<dbReference type="GO" id="GO:0016592">
    <property type="term" value="C:mediator complex"/>
    <property type="evidence" value="ECO:0007669"/>
    <property type="project" value="InterPro"/>
</dbReference>
<reference evidence="2" key="1">
    <citation type="journal article" date="2023" name="Nat. Commun.">
        <title>Diploid and tetraploid genomes of Acorus and the evolution of monocots.</title>
        <authorList>
            <person name="Ma L."/>
            <person name="Liu K.W."/>
            <person name="Li Z."/>
            <person name="Hsiao Y.Y."/>
            <person name="Qi Y."/>
            <person name="Fu T."/>
            <person name="Tang G.D."/>
            <person name="Zhang D."/>
            <person name="Sun W.H."/>
            <person name="Liu D.K."/>
            <person name="Li Y."/>
            <person name="Chen G.Z."/>
            <person name="Liu X.D."/>
            <person name="Liao X.Y."/>
            <person name="Jiang Y.T."/>
            <person name="Yu X."/>
            <person name="Hao Y."/>
            <person name="Huang J."/>
            <person name="Zhao X.W."/>
            <person name="Ke S."/>
            <person name="Chen Y.Y."/>
            <person name="Wu W.L."/>
            <person name="Hsu J.L."/>
            <person name="Lin Y.F."/>
            <person name="Huang M.D."/>
            <person name="Li C.Y."/>
            <person name="Huang L."/>
            <person name="Wang Z.W."/>
            <person name="Zhao X."/>
            <person name="Zhong W.Y."/>
            <person name="Peng D.H."/>
            <person name="Ahmad S."/>
            <person name="Lan S."/>
            <person name="Zhang J.S."/>
            <person name="Tsai W.C."/>
            <person name="Van de Peer Y."/>
            <person name="Liu Z.J."/>
        </authorList>
    </citation>
    <scope>NUCLEOTIDE SEQUENCE</scope>
    <source>
        <strain evidence="2">CP</strain>
    </source>
</reference>
<organism evidence="2 3">
    <name type="scientific">Acorus calamus</name>
    <name type="common">Sweet flag</name>
    <dbReference type="NCBI Taxonomy" id="4465"/>
    <lineage>
        <taxon>Eukaryota</taxon>
        <taxon>Viridiplantae</taxon>
        <taxon>Streptophyta</taxon>
        <taxon>Embryophyta</taxon>
        <taxon>Tracheophyta</taxon>
        <taxon>Spermatophyta</taxon>
        <taxon>Magnoliopsida</taxon>
        <taxon>Liliopsida</taxon>
        <taxon>Acoraceae</taxon>
        <taxon>Acorus</taxon>
    </lineage>
</organism>
<dbReference type="PANTHER" id="PTHR37188:SF1">
    <property type="entry name" value="MEDIATOR OF RNA POLYMERASE II TRANSCRIPTION SUBUNIT-RELATED"/>
    <property type="match status" value="1"/>
</dbReference>
<protein>
    <submittedName>
        <fullName evidence="2">Mediator of RNA polymerase II transcription subunit 9</fullName>
    </submittedName>
</protein>
<evidence type="ECO:0000313" key="2">
    <source>
        <dbReference type="EMBL" id="KAK1313631.1"/>
    </source>
</evidence>
<name>A0AAV9EJF9_ACOCL</name>
<dbReference type="AlphaFoldDB" id="A0AAV9EJF9"/>
<dbReference type="Proteomes" id="UP001180020">
    <property type="component" value="Unassembled WGS sequence"/>
</dbReference>
<dbReference type="EMBL" id="JAUJYO010000006">
    <property type="protein sequence ID" value="KAK1313631.1"/>
    <property type="molecule type" value="Genomic_DNA"/>
</dbReference>
<dbReference type="InterPro" id="IPR026960">
    <property type="entry name" value="RVT-Znf"/>
</dbReference>
<comment type="caution">
    <text evidence="2">The sequence shown here is derived from an EMBL/GenBank/DDBJ whole genome shotgun (WGS) entry which is preliminary data.</text>
</comment>
<sequence length="177" mass="19998">MEGFSVRSCYKWLRRGSLVTEATARKHKEIWGCHAPLKVKAFMWIMLLNEALTRDRIARWSPQIDRRCAMCGEADETGFTYELWLAGKALRVVGDRRVRAKVTQLYIPATLVESLADAIESGTRDQHSDALVNELTNNFEKCQQLLNSISASISSKAITVEGQKHKLEETEQLGSDV</sequence>
<keyword evidence="3" id="KW-1185">Reference proteome</keyword>
<gene>
    <name evidence="2" type="primary">MED9</name>
    <name evidence="2" type="ORF">QJS10_CPA06g01076</name>
</gene>
<accession>A0AAV9EJF9</accession>
<dbReference type="PANTHER" id="PTHR37188">
    <property type="entry name" value="MEDIATOR OF RNA POLYMERASE II TRANSCRIPTION SUBUNIT-RELATED"/>
    <property type="match status" value="1"/>
</dbReference>
<feature type="domain" description="Reverse transcriptase zinc-binding" evidence="1">
    <location>
        <begin position="4"/>
        <end position="77"/>
    </location>
</feature>
<reference evidence="2" key="2">
    <citation type="submission" date="2023-06" db="EMBL/GenBank/DDBJ databases">
        <authorList>
            <person name="Ma L."/>
            <person name="Liu K.-W."/>
            <person name="Li Z."/>
            <person name="Hsiao Y.-Y."/>
            <person name="Qi Y."/>
            <person name="Fu T."/>
            <person name="Tang G."/>
            <person name="Zhang D."/>
            <person name="Sun W.-H."/>
            <person name="Liu D.-K."/>
            <person name="Li Y."/>
            <person name="Chen G.-Z."/>
            <person name="Liu X.-D."/>
            <person name="Liao X.-Y."/>
            <person name="Jiang Y.-T."/>
            <person name="Yu X."/>
            <person name="Hao Y."/>
            <person name="Huang J."/>
            <person name="Zhao X.-W."/>
            <person name="Ke S."/>
            <person name="Chen Y.-Y."/>
            <person name="Wu W.-L."/>
            <person name="Hsu J.-L."/>
            <person name="Lin Y.-F."/>
            <person name="Huang M.-D."/>
            <person name="Li C.-Y."/>
            <person name="Huang L."/>
            <person name="Wang Z.-W."/>
            <person name="Zhao X."/>
            <person name="Zhong W.-Y."/>
            <person name="Peng D.-H."/>
            <person name="Ahmad S."/>
            <person name="Lan S."/>
            <person name="Zhang J.-S."/>
            <person name="Tsai W.-C."/>
            <person name="Van De Peer Y."/>
            <person name="Liu Z.-J."/>
        </authorList>
    </citation>
    <scope>NUCLEOTIDE SEQUENCE</scope>
    <source>
        <strain evidence="2">CP</strain>
        <tissue evidence="2">Leaves</tissue>
    </source>
</reference>